<evidence type="ECO:0000313" key="1">
    <source>
        <dbReference type="EMBL" id="OPA78684.1"/>
    </source>
</evidence>
<protein>
    <submittedName>
        <fullName evidence="1">Uncharacterized protein</fullName>
    </submittedName>
</protein>
<keyword evidence="2" id="KW-1185">Reference proteome</keyword>
<name>A0A1T2XFM1_9BACL</name>
<dbReference type="EMBL" id="MSZX01000004">
    <property type="protein sequence ID" value="OPA78684.1"/>
    <property type="molecule type" value="Genomic_DNA"/>
</dbReference>
<dbReference type="AlphaFoldDB" id="A0A1T2XFM1"/>
<proteinExistence type="predicted"/>
<accession>A0A1T2XFM1</accession>
<reference evidence="1 2" key="1">
    <citation type="submission" date="2017-01" db="EMBL/GenBank/DDBJ databases">
        <title>Genome analysis of Paenibacillus selenitrireducens ES3-24.</title>
        <authorList>
            <person name="Xu D."/>
            <person name="Yao R."/>
            <person name="Zheng S."/>
        </authorList>
    </citation>
    <scope>NUCLEOTIDE SEQUENCE [LARGE SCALE GENOMIC DNA]</scope>
    <source>
        <strain evidence="1 2">ES3-24</strain>
    </source>
</reference>
<comment type="caution">
    <text evidence="1">The sequence shown here is derived from an EMBL/GenBank/DDBJ whole genome shotgun (WGS) entry which is preliminary data.</text>
</comment>
<sequence length="63" mass="7171">MFAVFTVSISDLVNLLDTANFEPLRIAVLQLIEKLEIHLKTKGVSLNKFNSVPEFESFYINRG</sequence>
<dbReference type="STRING" id="1324314.BVG16_12540"/>
<evidence type="ECO:0000313" key="2">
    <source>
        <dbReference type="Proteomes" id="UP000190188"/>
    </source>
</evidence>
<dbReference type="Proteomes" id="UP000190188">
    <property type="component" value="Unassembled WGS sequence"/>
</dbReference>
<gene>
    <name evidence="1" type="ORF">BVG16_12540</name>
</gene>
<organism evidence="1 2">
    <name type="scientific">Paenibacillus selenitireducens</name>
    <dbReference type="NCBI Taxonomy" id="1324314"/>
    <lineage>
        <taxon>Bacteria</taxon>
        <taxon>Bacillati</taxon>
        <taxon>Bacillota</taxon>
        <taxon>Bacilli</taxon>
        <taxon>Bacillales</taxon>
        <taxon>Paenibacillaceae</taxon>
        <taxon>Paenibacillus</taxon>
    </lineage>
</organism>